<evidence type="ECO:0000313" key="3">
    <source>
        <dbReference type="EMBL" id="CAK0887500.1"/>
    </source>
</evidence>
<comment type="caution">
    <text evidence="3">The sequence shown here is derived from an EMBL/GenBank/DDBJ whole genome shotgun (WGS) entry which is preliminary data.</text>
</comment>
<dbReference type="Proteomes" id="UP001189429">
    <property type="component" value="Unassembled WGS sequence"/>
</dbReference>
<reference evidence="3" key="1">
    <citation type="submission" date="2023-10" db="EMBL/GenBank/DDBJ databases">
        <authorList>
            <person name="Chen Y."/>
            <person name="Shah S."/>
            <person name="Dougan E. K."/>
            <person name="Thang M."/>
            <person name="Chan C."/>
        </authorList>
    </citation>
    <scope>NUCLEOTIDE SEQUENCE [LARGE SCALE GENOMIC DNA]</scope>
</reference>
<evidence type="ECO:0008006" key="5">
    <source>
        <dbReference type="Google" id="ProtNLM"/>
    </source>
</evidence>
<protein>
    <recommendedName>
        <fullName evidence="5">Secreted protein</fullName>
    </recommendedName>
</protein>
<evidence type="ECO:0000256" key="2">
    <source>
        <dbReference type="SAM" id="SignalP"/>
    </source>
</evidence>
<dbReference type="EMBL" id="CAUYUJ010018948">
    <property type="protein sequence ID" value="CAK0887500.1"/>
    <property type="molecule type" value="Genomic_DNA"/>
</dbReference>
<organism evidence="3 4">
    <name type="scientific">Prorocentrum cordatum</name>
    <dbReference type="NCBI Taxonomy" id="2364126"/>
    <lineage>
        <taxon>Eukaryota</taxon>
        <taxon>Sar</taxon>
        <taxon>Alveolata</taxon>
        <taxon>Dinophyceae</taxon>
        <taxon>Prorocentrales</taxon>
        <taxon>Prorocentraceae</taxon>
        <taxon>Prorocentrum</taxon>
    </lineage>
</organism>
<feature type="chain" id="PRO_5046729682" description="Secreted protein" evidence="2">
    <location>
        <begin position="27"/>
        <end position="106"/>
    </location>
</feature>
<keyword evidence="2" id="KW-0732">Signal</keyword>
<name>A0ABN9WLN7_9DINO</name>
<feature type="region of interest" description="Disordered" evidence="1">
    <location>
        <begin position="57"/>
        <end position="79"/>
    </location>
</feature>
<proteinExistence type="predicted"/>
<evidence type="ECO:0000313" key="4">
    <source>
        <dbReference type="Proteomes" id="UP001189429"/>
    </source>
</evidence>
<feature type="signal peptide" evidence="2">
    <location>
        <begin position="1"/>
        <end position="26"/>
    </location>
</feature>
<gene>
    <name evidence="3" type="ORF">PCOR1329_LOCUS68535</name>
</gene>
<evidence type="ECO:0000256" key="1">
    <source>
        <dbReference type="SAM" id="MobiDB-lite"/>
    </source>
</evidence>
<accession>A0ABN9WLN7</accession>
<keyword evidence="4" id="KW-1185">Reference proteome</keyword>
<sequence length="106" mass="11559">MRQGCNFFLSAESLLQLLFHVRIAAARALVRRRPRDAWGHAGTPRGCLGCPLLVSRGPPRRAPASARARREAQRSLQRKQAEPGLLLVARGPAARTMGGTILARIV</sequence>